<keyword evidence="4" id="KW-1185">Reference proteome</keyword>
<protein>
    <recommendedName>
        <fullName evidence="2">AMP-dependent synthetase/ligase domain-containing protein</fullName>
    </recommendedName>
</protein>
<evidence type="ECO:0000256" key="1">
    <source>
        <dbReference type="ARBA" id="ARBA00022723"/>
    </source>
</evidence>
<dbReference type="EMBL" id="LOWA01000008">
    <property type="protein sequence ID" value="KVE30001.1"/>
    <property type="molecule type" value="Genomic_DNA"/>
</dbReference>
<comment type="caution">
    <text evidence="3">The sequence shown here is derived from an EMBL/GenBank/DDBJ whole genome shotgun (WGS) entry which is preliminary data.</text>
</comment>
<dbReference type="InterPro" id="IPR020845">
    <property type="entry name" value="AMP-binding_CS"/>
</dbReference>
<dbReference type="PROSITE" id="PS00455">
    <property type="entry name" value="AMP_BINDING"/>
    <property type="match status" value="1"/>
</dbReference>
<dbReference type="Gene3D" id="3.30.300.30">
    <property type="match status" value="1"/>
</dbReference>
<proteinExistence type="predicted"/>
<accession>A0A103E8G9</accession>
<gene>
    <name evidence="3" type="ORF">WS67_03805</name>
</gene>
<dbReference type="GO" id="GO:0046872">
    <property type="term" value="F:metal ion binding"/>
    <property type="evidence" value="ECO:0007669"/>
    <property type="project" value="UniProtKB-KW"/>
</dbReference>
<dbReference type="Proteomes" id="UP000062788">
    <property type="component" value="Unassembled WGS sequence"/>
</dbReference>
<keyword evidence="1" id="KW-0479">Metal-binding</keyword>
<evidence type="ECO:0000259" key="2">
    <source>
        <dbReference type="Pfam" id="PF00501"/>
    </source>
</evidence>
<dbReference type="Gene3D" id="3.40.50.12780">
    <property type="entry name" value="N-terminal domain of ligase-like"/>
    <property type="match status" value="1"/>
</dbReference>
<dbReference type="GO" id="GO:0043041">
    <property type="term" value="P:amino acid activation for nonribosomal peptide biosynthetic process"/>
    <property type="evidence" value="ECO:0007669"/>
    <property type="project" value="TreeGrafter"/>
</dbReference>
<dbReference type="AlphaFoldDB" id="A0A103E8G9"/>
<dbReference type="InterPro" id="IPR000873">
    <property type="entry name" value="AMP-dep_synth/lig_dom"/>
</dbReference>
<dbReference type="OrthoDB" id="6297021at2"/>
<feature type="domain" description="AMP-dependent synthetase/ligase" evidence="2">
    <location>
        <begin position="20"/>
        <end position="386"/>
    </location>
</feature>
<dbReference type="GO" id="GO:0031177">
    <property type="term" value="F:phosphopantetheine binding"/>
    <property type="evidence" value="ECO:0007669"/>
    <property type="project" value="TreeGrafter"/>
</dbReference>
<evidence type="ECO:0000313" key="3">
    <source>
        <dbReference type="EMBL" id="KVE30001.1"/>
    </source>
</evidence>
<evidence type="ECO:0000313" key="4">
    <source>
        <dbReference type="Proteomes" id="UP000062788"/>
    </source>
</evidence>
<dbReference type="InterPro" id="IPR042099">
    <property type="entry name" value="ANL_N_sf"/>
</dbReference>
<dbReference type="Pfam" id="PF00501">
    <property type="entry name" value="AMP-binding"/>
    <property type="match status" value="1"/>
</dbReference>
<dbReference type="SUPFAM" id="SSF56801">
    <property type="entry name" value="Acetyl-CoA synthetase-like"/>
    <property type="match status" value="1"/>
</dbReference>
<reference evidence="3 4" key="1">
    <citation type="submission" date="2015-11" db="EMBL/GenBank/DDBJ databases">
        <title>Expanding the genomic diversity of Burkholderia species for the development of highly accurate diagnostics.</title>
        <authorList>
            <person name="Sahl J."/>
            <person name="Keim P."/>
            <person name="Wagner D."/>
        </authorList>
    </citation>
    <scope>NUCLEOTIDE SEQUENCE [LARGE SCALE GENOMIC DNA]</scope>
    <source>
        <strain evidence="3 4">TSV85</strain>
    </source>
</reference>
<name>A0A103E8G9_9BURK</name>
<dbReference type="GO" id="GO:0005737">
    <property type="term" value="C:cytoplasm"/>
    <property type="evidence" value="ECO:0007669"/>
    <property type="project" value="TreeGrafter"/>
</dbReference>
<sequence length="540" mass="58288">MHSHSMKGAHAHPRSLDALFDARAAEYPDSPALHVDGRFVSYAALAGFKERIRATLIDEGLYDARRPIGLLCAKSPAAYAGMLAIMGSGNVYVPLNPGHPIERLRRVVEQAGISTFVVDSASFDLADAMLTGAETAGTVIVADATPSAGQPSVSPRWLRIVHPTAAAVSPPAAHGCALAYLMFTSGSTGLPKGVPVAHANVIALLSGLRPLLALKRDDRLTHFAELSFDFSIGEIFPCWDAGACLYVPSQSDLLDPSAFVRRHALTLWSSVPTLAAYVQQLSALGSEPMPTLRLSLFCGEALPTSVAHFWHEAAPASRIVNLYGPTEAAVFATSYTFDPDRPPQSEWVPIGEPLDTVVARIDTSAAPDGSTGELLLSGPQVVDRYWGDAIDQSRHFVADSVDERVRWYRTGDFVSRDPRHGYVFHGRADHQVKVRGFRIELQEIEATLRRLLPDQQVAVVAAAGGDEQEMQLVAFCNRLERDRDALAALCANDLPVYMVPRIFVPLAPFPVNDNGKIDYLRLKRIACATLSEGVPAAGGD</sequence>
<dbReference type="GO" id="GO:0044550">
    <property type="term" value="P:secondary metabolite biosynthetic process"/>
    <property type="evidence" value="ECO:0007669"/>
    <property type="project" value="TreeGrafter"/>
</dbReference>
<dbReference type="PANTHER" id="PTHR45527">
    <property type="entry name" value="NONRIBOSOMAL PEPTIDE SYNTHETASE"/>
    <property type="match status" value="1"/>
</dbReference>
<dbReference type="PANTHER" id="PTHR45527:SF1">
    <property type="entry name" value="FATTY ACID SYNTHASE"/>
    <property type="match status" value="1"/>
</dbReference>
<organism evidence="3 4">
    <name type="scientific">Burkholderia singularis</name>
    <dbReference type="NCBI Taxonomy" id="1503053"/>
    <lineage>
        <taxon>Bacteria</taxon>
        <taxon>Pseudomonadati</taxon>
        <taxon>Pseudomonadota</taxon>
        <taxon>Betaproteobacteria</taxon>
        <taxon>Burkholderiales</taxon>
        <taxon>Burkholderiaceae</taxon>
        <taxon>Burkholderia</taxon>
        <taxon>pseudomallei group</taxon>
    </lineage>
</organism>
<dbReference type="InterPro" id="IPR045851">
    <property type="entry name" value="AMP-bd_C_sf"/>
</dbReference>